<dbReference type="Proteomes" id="UP000838756">
    <property type="component" value="Unassembled WGS sequence"/>
</dbReference>
<dbReference type="AlphaFoldDB" id="A0A8S4QJX3"/>
<protein>
    <submittedName>
        <fullName evidence="1">Jg52 protein</fullName>
    </submittedName>
</protein>
<comment type="caution">
    <text evidence="1">The sequence shown here is derived from an EMBL/GenBank/DDBJ whole genome shotgun (WGS) entry which is preliminary data.</text>
</comment>
<gene>
    <name evidence="1" type="primary">jg52</name>
    <name evidence="1" type="ORF">PAEG_LOCUS3481</name>
</gene>
<sequence>MEKNDESDFLRCARTPTPEFYIVNIRVGPVVLFHSLGSQVYRVQTHNTALIQNHPVKCGHSKEFDVFDDASTFCCYVLKQKHSGDKAPCLLKFYLRICGPENQLITIPANVEIVHGLMFLMMSQLLAATSQVSRAVNFY</sequence>
<proteinExistence type="predicted"/>
<evidence type="ECO:0000313" key="2">
    <source>
        <dbReference type="Proteomes" id="UP000838756"/>
    </source>
</evidence>
<name>A0A8S4QJX3_9NEOP</name>
<keyword evidence="2" id="KW-1185">Reference proteome</keyword>
<reference evidence="1" key="1">
    <citation type="submission" date="2022-03" db="EMBL/GenBank/DDBJ databases">
        <authorList>
            <person name="Lindestad O."/>
        </authorList>
    </citation>
    <scope>NUCLEOTIDE SEQUENCE</scope>
</reference>
<dbReference type="EMBL" id="CAKXAJ010011166">
    <property type="protein sequence ID" value="CAH2212215.1"/>
    <property type="molecule type" value="Genomic_DNA"/>
</dbReference>
<evidence type="ECO:0000313" key="1">
    <source>
        <dbReference type="EMBL" id="CAH2212215.1"/>
    </source>
</evidence>
<accession>A0A8S4QJX3</accession>
<organism evidence="1 2">
    <name type="scientific">Pararge aegeria aegeria</name>
    <dbReference type="NCBI Taxonomy" id="348720"/>
    <lineage>
        <taxon>Eukaryota</taxon>
        <taxon>Metazoa</taxon>
        <taxon>Ecdysozoa</taxon>
        <taxon>Arthropoda</taxon>
        <taxon>Hexapoda</taxon>
        <taxon>Insecta</taxon>
        <taxon>Pterygota</taxon>
        <taxon>Neoptera</taxon>
        <taxon>Endopterygota</taxon>
        <taxon>Lepidoptera</taxon>
        <taxon>Glossata</taxon>
        <taxon>Ditrysia</taxon>
        <taxon>Papilionoidea</taxon>
        <taxon>Nymphalidae</taxon>
        <taxon>Satyrinae</taxon>
        <taxon>Satyrini</taxon>
        <taxon>Parargina</taxon>
        <taxon>Pararge</taxon>
    </lineage>
</organism>